<accession>A0A1E3Q3Q0</accession>
<dbReference type="OrthoDB" id="10483414at2759"/>
<dbReference type="Proteomes" id="UP000094385">
    <property type="component" value="Unassembled WGS sequence"/>
</dbReference>
<organism evidence="1 2">
    <name type="scientific">Lipomyces starkeyi NRRL Y-11557</name>
    <dbReference type="NCBI Taxonomy" id="675824"/>
    <lineage>
        <taxon>Eukaryota</taxon>
        <taxon>Fungi</taxon>
        <taxon>Dikarya</taxon>
        <taxon>Ascomycota</taxon>
        <taxon>Saccharomycotina</taxon>
        <taxon>Lipomycetes</taxon>
        <taxon>Lipomycetales</taxon>
        <taxon>Lipomycetaceae</taxon>
        <taxon>Lipomyces</taxon>
    </lineage>
</organism>
<name>A0A1E3Q3Q0_LIPST</name>
<proteinExistence type="predicted"/>
<dbReference type="AlphaFoldDB" id="A0A1E3Q3Q0"/>
<sequence>MSPNFTAAISAQFCCPPRFDLPPGFDVNCITLTEPTAADLSVVCGNGICCPHFYPNGTVNMDGTICGTKVDGVTLTCQNGDLEIIGLPSSSSGSSAVARLSGENISIMTLITVTLLLLQLFQLQT</sequence>
<reference evidence="1 2" key="1">
    <citation type="journal article" date="2016" name="Proc. Natl. Acad. Sci. U.S.A.">
        <title>Comparative genomics of biotechnologically important yeasts.</title>
        <authorList>
            <person name="Riley R."/>
            <person name="Haridas S."/>
            <person name="Wolfe K.H."/>
            <person name="Lopes M.R."/>
            <person name="Hittinger C.T."/>
            <person name="Goeker M."/>
            <person name="Salamov A.A."/>
            <person name="Wisecaver J.H."/>
            <person name="Long T.M."/>
            <person name="Calvey C.H."/>
            <person name="Aerts A.L."/>
            <person name="Barry K.W."/>
            <person name="Choi C."/>
            <person name="Clum A."/>
            <person name="Coughlan A.Y."/>
            <person name="Deshpande S."/>
            <person name="Douglass A.P."/>
            <person name="Hanson S.J."/>
            <person name="Klenk H.-P."/>
            <person name="LaButti K.M."/>
            <person name="Lapidus A."/>
            <person name="Lindquist E.A."/>
            <person name="Lipzen A.M."/>
            <person name="Meier-Kolthoff J.P."/>
            <person name="Ohm R.A."/>
            <person name="Otillar R.P."/>
            <person name="Pangilinan J.L."/>
            <person name="Peng Y."/>
            <person name="Rokas A."/>
            <person name="Rosa C.A."/>
            <person name="Scheuner C."/>
            <person name="Sibirny A.A."/>
            <person name="Slot J.C."/>
            <person name="Stielow J.B."/>
            <person name="Sun H."/>
            <person name="Kurtzman C.P."/>
            <person name="Blackwell M."/>
            <person name="Grigoriev I.V."/>
            <person name="Jeffries T.W."/>
        </authorList>
    </citation>
    <scope>NUCLEOTIDE SEQUENCE [LARGE SCALE GENOMIC DNA]</scope>
    <source>
        <strain evidence="1 2">NRRL Y-11557</strain>
    </source>
</reference>
<gene>
    <name evidence="1" type="ORF">LIPSTDRAFT_73052</name>
</gene>
<keyword evidence="2" id="KW-1185">Reference proteome</keyword>
<protein>
    <submittedName>
        <fullName evidence="1">Uncharacterized protein</fullName>
    </submittedName>
</protein>
<dbReference type="EMBL" id="KV454296">
    <property type="protein sequence ID" value="ODQ72306.1"/>
    <property type="molecule type" value="Genomic_DNA"/>
</dbReference>
<evidence type="ECO:0000313" key="2">
    <source>
        <dbReference type="Proteomes" id="UP000094385"/>
    </source>
</evidence>
<evidence type="ECO:0000313" key="1">
    <source>
        <dbReference type="EMBL" id="ODQ72306.1"/>
    </source>
</evidence>